<feature type="region of interest" description="Disordered" evidence="2">
    <location>
        <begin position="130"/>
        <end position="157"/>
    </location>
</feature>
<organism evidence="5">
    <name type="scientific">Micromonas pusilla (strain CCMP1545)</name>
    <name type="common">Picoplanktonic green alga</name>
    <dbReference type="NCBI Taxonomy" id="564608"/>
    <lineage>
        <taxon>Eukaryota</taxon>
        <taxon>Viridiplantae</taxon>
        <taxon>Chlorophyta</taxon>
        <taxon>Mamiellophyceae</taxon>
        <taxon>Mamiellales</taxon>
        <taxon>Mamiellaceae</taxon>
        <taxon>Micromonas</taxon>
    </lineage>
</organism>
<keyword evidence="5" id="KW-1185">Reference proteome</keyword>
<sequence length="535" mass="55284">MMSSEDADAVGVADATPPPPPAAPPLNPPPPLYSSLVLDDPTPAPTTTSSSEIAPAASPLAAPVAPTPPPATTPATPPGIEPPTSSSALGGGGGGGIAPAILVTDPVKVGDGVGAYARYAVVSRGFSDAASSTSASTSTTGTPTPTPSNPTPTTHSVTRRFSDFTRLRDRLVATYPGVVLYPLPEKTVTTAAFHPEFLRQRAAGLTLFMSKLATNPIAAPSDELRAFLSTQEMPEDAEAAWYNRGATGTALSAAGGWWNQLTAATEAAVAGAKVETLLAEEDPKYLAATEYLLTIEERLKKLCAASDAVIASACHVGAAAATFGERATRLGECEEKGAKVLLGAEAGGLGQAFTQVGGAAASLKAPTDASARSLADAFREPLKRALELTRVAKETIDLRSDALMRLTTAKKRATEKRALHEAKLREPPPPPPAPPSNGFFGVLSAVTAKLSNATTSTVEELKAEADAAEAALVEADERFEGMKTRMRTELPRLHADLEREINDAFTAAGETLSEMARANADAWERVMPGCSDVAS</sequence>
<dbReference type="SMART" id="SM00312">
    <property type="entry name" value="PX"/>
    <property type="match status" value="1"/>
</dbReference>
<gene>
    <name evidence="4" type="ORF">MICPUCDRAFT_46482</name>
</gene>
<dbReference type="STRING" id="564608.C1MJQ3"/>
<feature type="coiled-coil region" evidence="1">
    <location>
        <begin position="451"/>
        <end position="485"/>
    </location>
</feature>
<feature type="domain" description="PX" evidence="3">
    <location>
        <begin position="97"/>
        <end position="235"/>
    </location>
</feature>
<dbReference type="InterPro" id="IPR027267">
    <property type="entry name" value="AH/BAR_dom_sf"/>
</dbReference>
<dbReference type="SUPFAM" id="SSF64268">
    <property type="entry name" value="PX domain"/>
    <property type="match status" value="1"/>
</dbReference>
<feature type="compositionally biased region" description="Low complexity" evidence="2">
    <location>
        <begin position="33"/>
        <end position="64"/>
    </location>
</feature>
<dbReference type="OMA" id="XMTKVKV"/>
<dbReference type="PANTHER" id="PTHR10555">
    <property type="entry name" value="SORTING NEXIN"/>
    <property type="match status" value="1"/>
</dbReference>
<dbReference type="CDD" id="cd07596">
    <property type="entry name" value="BAR_SNX"/>
    <property type="match status" value="1"/>
</dbReference>
<proteinExistence type="predicted"/>
<dbReference type="Gene3D" id="1.20.1270.60">
    <property type="entry name" value="Arfaptin homology (AH) domain/BAR domain"/>
    <property type="match status" value="1"/>
</dbReference>
<dbReference type="eggNOG" id="KOG2273">
    <property type="taxonomic scope" value="Eukaryota"/>
</dbReference>
<dbReference type="GO" id="GO:0005768">
    <property type="term" value="C:endosome"/>
    <property type="evidence" value="ECO:0007669"/>
    <property type="project" value="UniProtKB-ARBA"/>
</dbReference>
<reference evidence="4 5" key="1">
    <citation type="journal article" date="2009" name="Science">
        <title>Green evolution and dynamic adaptations revealed by genomes of the marine picoeukaryotes Micromonas.</title>
        <authorList>
            <person name="Worden A.Z."/>
            <person name="Lee J.H."/>
            <person name="Mock T."/>
            <person name="Rouze P."/>
            <person name="Simmons M.P."/>
            <person name="Aerts A.L."/>
            <person name="Allen A.E."/>
            <person name="Cuvelier M.L."/>
            <person name="Derelle E."/>
            <person name="Everett M.V."/>
            <person name="Foulon E."/>
            <person name="Grimwood J."/>
            <person name="Gundlach H."/>
            <person name="Henrissat B."/>
            <person name="Napoli C."/>
            <person name="McDonald S.M."/>
            <person name="Parker M.S."/>
            <person name="Rombauts S."/>
            <person name="Salamov A."/>
            <person name="Von Dassow P."/>
            <person name="Badger J.H."/>
            <person name="Coutinho P.M."/>
            <person name="Demir E."/>
            <person name="Dubchak I."/>
            <person name="Gentemann C."/>
            <person name="Eikrem W."/>
            <person name="Gready J.E."/>
            <person name="John U."/>
            <person name="Lanier W."/>
            <person name="Lindquist E.A."/>
            <person name="Lucas S."/>
            <person name="Mayer K.F."/>
            <person name="Moreau H."/>
            <person name="Not F."/>
            <person name="Otillar R."/>
            <person name="Panaud O."/>
            <person name="Pangilinan J."/>
            <person name="Paulsen I."/>
            <person name="Piegu B."/>
            <person name="Poliakov A."/>
            <person name="Robbens S."/>
            <person name="Schmutz J."/>
            <person name="Toulza E."/>
            <person name="Wyss T."/>
            <person name="Zelensky A."/>
            <person name="Zhou K."/>
            <person name="Armbrust E.V."/>
            <person name="Bhattacharya D."/>
            <person name="Goodenough U.W."/>
            <person name="Van de Peer Y."/>
            <person name="Grigoriev I.V."/>
        </authorList>
    </citation>
    <scope>NUCLEOTIDE SEQUENCE [LARGE SCALE GENOMIC DNA]</scope>
    <source>
        <strain evidence="4 5">CCMP1545</strain>
    </source>
</reference>
<dbReference type="AlphaFoldDB" id="C1MJQ3"/>
<dbReference type="Proteomes" id="UP000001876">
    <property type="component" value="Unassembled WGS sequence"/>
</dbReference>
<evidence type="ECO:0000256" key="1">
    <source>
        <dbReference type="SAM" id="Coils"/>
    </source>
</evidence>
<dbReference type="RefSeq" id="XP_003055859.1">
    <property type="nucleotide sequence ID" value="XM_003055813.1"/>
</dbReference>
<feature type="region of interest" description="Disordered" evidence="2">
    <location>
        <begin position="414"/>
        <end position="435"/>
    </location>
</feature>
<dbReference type="PROSITE" id="PS50195">
    <property type="entry name" value="PX"/>
    <property type="match status" value="1"/>
</dbReference>
<dbReference type="Gene3D" id="3.30.1520.10">
    <property type="entry name" value="Phox-like domain"/>
    <property type="match status" value="1"/>
</dbReference>
<feature type="compositionally biased region" description="Low complexity" evidence="2">
    <location>
        <begin position="131"/>
        <end position="143"/>
    </location>
</feature>
<evidence type="ECO:0000256" key="2">
    <source>
        <dbReference type="SAM" id="MobiDB-lite"/>
    </source>
</evidence>
<accession>C1MJQ3</accession>
<keyword evidence="1" id="KW-0175">Coiled coil</keyword>
<evidence type="ECO:0000259" key="3">
    <source>
        <dbReference type="PROSITE" id="PS50195"/>
    </source>
</evidence>
<dbReference type="GO" id="GO:0035091">
    <property type="term" value="F:phosphatidylinositol binding"/>
    <property type="evidence" value="ECO:0007669"/>
    <property type="project" value="InterPro"/>
</dbReference>
<protein>
    <submittedName>
        <fullName evidence="4">Predicted protein</fullName>
    </submittedName>
</protein>
<feature type="compositionally biased region" description="Pro residues" evidence="2">
    <location>
        <begin position="65"/>
        <end position="81"/>
    </location>
</feature>
<dbReference type="InterPro" id="IPR036871">
    <property type="entry name" value="PX_dom_sf"/>
</dbReference>
<feature type="region of interest" description="Disordered" evidence="2">
    <location>
        <begin position="1"/>
        <end position="92"/>
    </location>
</feature>
<dbReference type="Pfam" id="PF00787">
    <property type="entry name" value="PX"/>
    <property type="match status" value="1"/>
</dbReference>
<dbReference type="EMBL" id="GG663736">
    <property type="protein sequence ID" value="EEH59235.1"/>
    <property type="molecule type" value="Genomic_DNA"/>
</dbReference>
<feature type="compositionally biased region" description="Basic and acidic residues" evidence="2">
    <location>
        <begin position="415"/>
        <end position="426"/>
    </location>
</feature>
<dbReference type="GeneID" id="9681633"/>
<dbReference type="InterPro" id="IPR001683">
    <property type="entry name" value="PX_dom"/>
</dbReference>
<evidence type="ECO:0000313" key="5">
    <source>
        <dbReference type="Proteomes" id="UP000001876"/>
    </source>
</evidence>
<dbReference type="OrthoDB" id="5227681at2759"/>
<dbReference type="SUPFAM" id="SSF103657">
    <property type="entry name" value="BAR/IMD domain-like"/>
    <property type="match status" value="1"/>
</dbReference>
<evidence type="ECO:0000313" key="4">
    <source>
        <dbReference type="EMBL" id="EEH59235.1"/>
    </source>
</evidence>
<dbReference type="KEGG" id="mpp:MICPUCDRAFT_46482"/>
<name>C1MJQ3_MICPC</name>
<dbReference type="PANTHER" id="PTHR10555:SF170">
    <property type="entry name" value="FI18122P1"/>
    <property type="match status" value="1"/>
</dbReference>
<feature type="compositionally biased region" description="Pro residues" evidence="2">
    <location>
        <begin position="16"/>
        <end position="32"/>
    </location>
</feature>